<accession>A0A0F8Y5I6</accession>
<name>A0A0F8Y5I6_9ZZZZ</name>
<dbReference type="AlphaFoldDB" id="A0A0F8Y5I6"/>
<comment type="caution">
    <text evidence="1">The sequence shown here is derived from an EMBL/GenBank/DDBJ whole genome shotgun (WGS) entry which is preliminary data.</text>
</comment>
<dbReference type="EMBL" id="LAZR01055289">
    <property type="protein sequence ID" value="KKK76707.1"/>
    <property type="molecule type" value="Genomic_DNA"/>
</dbReference>
<feature type="non-terminal residue" evidence="1">
    <location>
        <position position="63"/>
    </location>
</feature>
<protein>
    <submittedName>
        <fullName evidence="1">Uncharacterized protein</fullName>
    </submittedName>
</protein>
<reference evidence="1" key="1">
    <citation type="journal article" date="2015" name="Nature">
        <title>Complex archaea that bridge the gap between prokaryotes and eukaryotes.</title>
        <authorList>
            <person name="Spang A."/>
            <person name="Saw J.H."/>
            <person name="Jorgensen S.L."/>
            <person name="Zaremba-Niedzwiedzka K."/>
            <person name="Martijn J."/>
            <person name="Lind A.E."/>
            <person name="van Eijk R."/>
            <person name="Schleper C."/>
            <person name="Guy L."/>
            <person name="Ettema T.J."/>
        </authorList>
    </citation>
    <scope>NUCLEOTIDE SEQUENCE</scope>
</reference>
<proteinExistence type="predicted"/>
<organism evidence="1">
    <name type="scientific">marine sediment metagenome</name>
    <dbReference type="NCBI Taxonomy" id="412755"/>
    <lineage>
        <taxon>unclassified sequences</taxon>
        <taxon>metagenomes</taxon>
        <taxon>ecological metagenomes</taxon>
    </lineage>
</organism>
<sequence length="63" mass="6839">MPVCPDPLKHAHGSIIERYRVLAGSSMPYRSGPLTPSIVVIPKGILIIPGLPVIWDSYSQNSL</sequence>
<evidence type="ECO:0000313" key="1">
    <source>
        <dbReference type="EMBL" id="KKK76707.1"/>
    </source>
</evidence>
<gene>
    <name evidence="1" type="ORF">LCGC14_2860920</name>
</gene>